<dbReference type="KEGG" id="xdi:EZH22_06645"/>
<dbReference type="Proteomes" id="UP000596427">
    <property type="component" value="Chromosome"/>
</dbReference>
<name>A0A974SJ46_9HYPH</name>
<dbReference type="RefSeq" id="WP_203194934.1">
    <property type="nucleotide sequence ID" value="NZ_CP063362.1"/>
</dbReference>
<dbReference type="EMBL" id="CP063362">
    <property type="protein sequence ID" value="QRG08021.1"/>
    <property type="molecule type" value="Genomic_DNA"/>
</dbReference>
<keyword evidence="3" id="KW-1185">Reference proteome</keyword>
<evidence type="ECO:0000256" key="1">
    <source>
        <dbReference type="SAM" id="SignalP"/>
    </source>
</evidence>
<organism evidence="2 3">
    <name type="scientific">Xanthobacter dioxanivorans</name>
    <dbReference type="NCBI Taxonomy" id="2528964"/>
    <lineage>
        <taxon>Bacteria</taxon>
        <taxon>Pseudomonadati</taxon>
        <taxon>Pseudomonadota</taxon>
        <taxon>Alphaproteobacteria</taxon>
        <taxon>Hyphomicrobiales</taxon>
        <taxon>Xanthobacteraceae</taxon>
        <taxon>Xanthobacter</taxon>
    </lineage>
</organism>
<evidence type="ECO:0000313" key="2">
    <source>
        <dbReference type="EMBL" id="QRG08021.1"/>
    </source>
</evidence>
<reference evidence="2 3" key="1">
    <citation type="submission" date="2020-10" db="EMBL/GenBank/DDBJ databases">
        <title>Degradation of 1,4-Dioxane by Xanthobacter sp. YN2, via a Novel Group-2 Soluble Di-Iron Monooxygenase.</title>
        <authorList>
            <person name="Ma F."/>
            <person name="Wang Y."/>
            <person name="Yang J."/>
            <person name="Guo H."/>
            <person name="Su D."/>
            <person name="Yu L."/>
        </authorList>
    </citation>
    <scope>NUCLEOTIDE SEQUENCE [LARGE SCALE GENOMIC DNA]</scope>
    <source>
        <strain evidence="2 3">YN2</strain>
    </source>
</reference>
<feature type="signal peptide" evidence="1">
    <location>
        <begin position="1"/>
        <end position="20"/>
    </location>
</feature>
<gene>
    <name evidence="2" type="ORF">EZH22_06645</name>
</gene>
<protein>
    <submittedName>
        <fullName evidence="2">Uncharacterized protein</fullName>
    </submittedName>
</protein>
<proteinExistence type="predicted"/>
<feature type="chain" id="PRO_5037984379" evidence="1">
    <location>
        <begin position="21"/>
        <end position="90"/>
    </location>
</feature>
<sequence length="90" mass="8795">MKQLSIAVLLVSTLAAPAFADQAAGDKCAAGLDGDAKTIYAAAAPGFVGASDPRSLVADTTKGLVMSGAISRGTARSAAEAAGACLTKLR</sequence>
<dbReference type="AlphaFoldDB" id="A0A974SJ46"/>
<keyword evidence="1" id="KW-0732">Signal</keyword>
<accession>A0A974SJ46</accession>
<evidence type="ECO:0000313" key="3">
    <source>
        <dbReference type="Proteomes" id="UP000596427"/>
    </source>
</evidence>